<organism evidence="6">
    <name type="scientific">uncultured Campylobacterales bacterium</name>
    <dbReference type="NCBI Taxonomy" id="352960"/>
    <lineage>
        <taxon>Bacteria</taxon>
        <taxon>Pseudomonadati</taxon>
        <taxon>Campylobacterota</taxon>
        <taxon>Epsilonproteobacteria</taxon>
        <taxon>Campylobacterales</taxon>
        <taxon>environmental samples</taxon>
    </lineage>
</organism>
<dbReference type="PANTHER" id="PTHR42734">
    <property type="entry name" value="METAL TRANSPORT SYSTEM ATP-BINDING PROTEIN TM_0124-RELATED"/>
    <property type="match status" value="1"/>
</dbReference>
<dbReference type="Pfam" id="PF00005">
    <property type="entry name" value="ABC_tran"/>
    <property type="match status" value="1"/>
</dbReference>
<gene>
    <name evidence="6" type="ORF">HELGO_WM32471</name>
</gene>
<name>A0A6S6SHP4_9BACT</name>
<sequence length="251" mass="27836">MKFFSNVIDIKDVSFKYENTNVLENINLELKEKDFLTLIGPNGGGKSTLLKLLVGLNKLTSGSIKVLGNKPKDIYKHIGYVPQNTNININFPISVLDVVMMGHGTKKKSIFSYNKKEINCAKDAINKVGLNGFENTKISNLSGGQRQKAFIARAICTNNTKILFLDEPTASIDPKSSQDIYELLRILNQSITIVAVSHDLAFASKYANKIGYVNTTLVNHDSPKLSFDKLSNKDEHFCEIELMSMLSGVSI</sequence>
<dbReference type="CDD" id="cd03235">
    <property type="entry name" value="ABC_Metallic_Cations"/>
    <property type="match status" value="1"/>
</dbReference>
<reference evidence="6" key="1">
    <citation type="submission" date="2020-01" db="EMBL/GenBank/DDBJ databases">
        <authorList>
            <person name="Meier V. D."/>
            <person name="Meier V D."/>
        </authorList>
    </citation>
    <scope>NUCLEOTIDE SEQUENCE</scope>
    <source>
        <strain evidence="6">HLG_WM_MAG_12</strain>
    </source>
</reference>
<accession>A0A6S6SHP4</accession>
<keyword evidence="2" id="KW-0813">Transport</keyword>
<dbReference type="AlphaFoldDB" id="A0A6S6SHP4"/>
<dbReference type="PANTHER" id="PTHR42734:SF17">
    <property type="entry name" value="METAL TRANSPORT SYSTEM ATP-BINDING PROTEIN TM_0124-RELATED"/>
    <property type="match status" value="1"/>
</dbReference>
<dbReference type="PROSITE" id="PS00211">
    <property type="entry name" value="ABC_TRANSPORTER_1"/>
    <property type="match status" value="1"/>
</dbReference>
<evidence type="ECO:0000256" key="4">
    <source>
        <dbReference type="ARBA" id="ARBA00022840"/>
    </source>
</evidence>
<feature type="domain" description="ABC transporter" evidence="5">
    <location>
        <begin position="8"/>
        <end position="240"/>
    </location>
</feature>
<evidence type="ECO:0000256" key="3">
    <source>
        <dbReference type="ARBA" id="ARBA00022741"/>
    </source>
</evidence>
<dbReference type="GO" id="GO:0005524">
    <property type="term" value="F:ATP binding"/>
    <property type="evidence" value="ECO:0007669"/>
    <property type="project" value="UniProtKB-KW"/>
</dbReference>
<keyword evidence="3" id="KW-0547">Nucleotide-binding</keyword>
<dbReference type="InterPro" id="IPR003593">
    <property type="entry name" value="AAA+_ATPase"/>
</dbReference>
<dbReference type="FunFam" id="3.40.50.300:FF:000134">
    <property type="entry name" value="Iron-enterobactin ABC transporter ATP-binding protein"/>
    <property type="match status" value="1"/>
</dbReference>
<dbReference type="EMBL" id="CACVAW010000013">
    <property type="protein sequence ID" value="CAA6804504.1"/>
    <property type="molecule type" value="Genomic_DNA"/>
</dbReference>
<proteinExistence type="inferred from homology"/>
<dbReference type="GO" id="GO:0016887">
    <property type="term" value="F:ATP hydrolysis activity"/>
    <property type="evidence" value="ECO:0007669"/>
    <property type="project" value="InterPro"/>
</dbReference>
<comment type="similarity">
    <text evidence="1">Belongs to the ABC transporter superfamily.</text>
</comment>
<protein>
    <submittedName>
        <fullName evidence="6">Zinc ABC transporter, ATP-binding protein ZnuC</fullName>
    </submittedName>
</protein>
<keyword evidence="4 6" id="KW-0067">ATP-binding</keyword>
<evidence type="ECO:0000256" key="1">
    <source>
        <dbReference type="ARBA" id="ARBA00005417"/>
    </source>
</evidence>
<dbReference type="InterPro" id="IPR017871">
    <property type="entry name" value="ABC_transporter-like_CS"/>
</dbReference>
<evidence type="ECO:0000256" key="2">
    <source>
        <dbReference type="ARBA" id="ARBA00022448"/>
    </source>
</evidence>
<dbReference type="InterPro" id="IPR050153">
    <property type="entry name" value="Metal_Ion_Import_ABC"/>
</dbReference>
<dbReference type="InterPro" id="IPR003439">
    <property type="entry name" value="ABC_transporter-like_ATP-bd"/>
</dbReference>
<evidence type="ECO:0000259" key="5">
    <source>
        <dbReference type="PROSITE" id="PS50893"/>
    </source>
</evidence>
<dbReference type="InterPro" id="IPR027417">
    <property type="entry name" value="P-loop_NTPase"/>
</dbReference>
<dbReference type="SUPFAM" id="SSF52540">
    <property type="entry name" value="P-loop containing nucleoside triphosphate hydrolases"/>
    <property type="match status" value="1"/>
</dbReference>
<dbReference type="Gene3D" id="3.40.50.300">
    <property type="entry name" value="P-loop containing nucleotide triphosphate hydrolases"/>
    <property type="match status" value="1"/>
</dbReference>
<dbReference type="PROSITE" id="PS50893">
    <property type="entry name" value="ABC_TRANSPORTER_2"/>
    <property type="match status" value="1"/>
</dbReference>
<dbReference type="SMART" id="SM00382">
    <property type="entry name" value="AAA"/>
    <property type="match status" value="1"/>
</dbReference>
<evidence type="ECO:0000313" key="6">
    <source>
        <dbReference type="EMBL" id="CAA6804504.1"/>
    </source>
</evidence>